<feature type="compositionally biased region" description="Basic and acidic residues" evidence="1">
    <location>
        <begin position="342"/>
        <end position="352"/>
    </location>
</feature>
<accession>A0A024UQ97</accession>
<dbReference type="RefSeq" id="XP_008864095.1">
    <property type="nucleotide sequence ID" value="XM_008865873.1"/>
</dbReference>
<protein>
    <submittedName>
        <fullName evidence="2">Uncharacterized protein</fullName>
    </submittedName>
</protein>
<organism evidence="2">
    <name type="scientific">Aphanomyces invadans</name>
    <dbReference type="NCBI Taxonomy" id="157072"/>
    <lineage>
        <taxon>Eukaryota</taxon>
        <taxon>Sar</taxon>
        <taxon>Stramenopiles</taxon>
        <taxon>Oomycota</taxon>
        <taxon>Saprolegniomycetes</taxon>
        <taxon>Saprolegniales</taxon>
        <taxon>Verrucalvaceae</taxon>
        <taxon>Aphanomyces</taxon>
    </lineage>
</organism>
<proteinExistence type="predicted"/>
<evidence type="ECO:0000256" key="1">
    <source>
        <dbReference type="SAM" id="MobiDB-lite"/>
    </source>
</evidence>
<dbReference type="EMBL" id="KI913954">
    <property type="protein sequence ID" value="ETW08002.1"/>
    <property type="molecule type" value="Genomic_DNA"/>
</dbReference>
<dbReference type="VEuPathDB" id="FungiDB:H310_02383"/>
<name>A0A024UQ97_9STRA</name>
<dbReference type="AlphaFoldDB" id="A0A024UQ97"/>
<evidence type="ECO:0000313" key="2">
    <source>
        <dbReference type="EMBL" id="ETW08002.1"/>
    </source>
</evidence>
<reference evidence="2" key="1">
    <citation type="submission" date="2013-12" db="EMBL/GenBank/DDBJ databases">
        <title>The Genome Sequence of Aphanomyces invadans NJM9701.</title>
        <authorList>
            <consortium name="The Broad Institute Genomics Platform"/>
            <person name="Russ C."/>
            <person name="Tyler B."/>
            <person name="van West P."/>
            <person name="Dieguez-Uribeondo J."/>
            <person name="Young S.K."/>
            <person name="Zeng Q."/>
            <person name="Gargeya S."/>
            <person name="Fitzgerald M."/>
            <person name="Abouelleil A."/>
            <person name="Alvarado L."/>
            <person name="Chapman S.B."/>
            <person name="Gainer-Dewar J."/>
            <person name="Goldberg J."/>
            <person name="Griggs A."/>
            <person name="Gujja S."/>
            <person name="Hansen M."/>
            <person name="Howarth C."/>
            <person name="Imamovic A."/>
            <person name="Ireland A."/>
            <person name="Larimer J."/>
            <person name="McCowan C."/>
            <person name="Murphy C."/>
            <person name="Pearson M."/>
            <person name="Poon T.W."/>
            <person name="Priest M."/>
            <person name="Roberts A."/>
            <person name="Saif S."/>
            <person name="Shea T."/>
            <person name="Sykes S."/>
            <person name="Wortman J."/>
            <person name="Nusbaum C."/>
            <person name="Birren B."/>
        </authorList>
    </citation>
    <scope>NUCLEOTIDE SEQUENCE [LARGE SCALE GENOMIC DNA]</scope>
    <source>
        <strain evidence="2">NJM9701</strain>
    </source>
</reference>
<feature type="compositionally biased region" description="Basic and acidic residues" evidence="1">
    <location>
        <begin position="478"/>
        <end position="487"/>
    </location>
</feature>
<feature type="compositionally biased region" description="Polar residues" evidence="1">
    <location>
        <begin position="150"/>
        <end position="168"/>
    </location>
</feature>
<feature type="region of interest" description="Disordered" evidence="1">
    <location>
        <begin position="396"/>
        <end position="513"/>
    </location>
</feature>
<feature type="compositionally biased region" description="Polar residues" evidence="1">
    <location>
        <begin position="256"/>
        <end position="268"/>
    </location>
</feature>
<feature type="compositionally biased region" description="Polar residues" evidence="1">
    <location>
        <begin position="457"/>
        <end position="466"/>
    </location>
</feature>
<feature type="compositionally biased region" description="Pro residues" evidence="1">
    <location>
        <begin position="489"/>
        <end position="502"/>
    </location>
</feature>
<feature type="compositionally biased region" description="Polar residues" evidence="1">
    <location>
        <begin position="104"/>
        <end position="115"/>
    </location>
</feature>
<feature type="region of interest" description="Disordered" evidence="1">
    <location>
        <begin position="1"/>
        <end position="355"/>
    </location>
</feature>
<dbReference type="OrthoDB" id="10506586at2759"/>
<dbReference type="GeneID" id="20079433"/>
<feature type="compositionally biased region" description="Basic and acidic residues" evidence="1">
    <location>
        <begin position="19"/>
        <end position="29"/>
    </location>
</feature>
<feature type="compositionally biased region" description="Basic and acidic residues" evidence="1">
    <location>
        <begin position="171"/>
        <end position="186"/>
    </location>
</feature>
<sequence length="604" mass="66323">MAMPPVRGRRQVVQLSQEEYIKALDDQRRQKPTKSAMRTHNPTGSPTDGTPKDNEVLAPPVAPTGRRRVTQQMSQEEYTKSLEEQIRWKQMRTEAETLDRRKTSSATDTPLSDATRTGAGSLPLVADAGAGHRGGRRRAHQVSHDEWLRSIQSQLGSKQHAMQPSTAQDGKPAKLSREDWIKKLEAEIDSPQRVVPQQPPPPQVPTAPLSYQGHLATHDGPAVDDDVAAMPAPDLTDPSEVAEVPEALDDAPPSRPTSSESPVRSTDNVAMAAMKPSKKKADAKGTRNKKQRQLADGKRSRARGSVATKTTERPSPTLAPRDTSSDHRSSRSSRNQIASPRRQADPRTKPNEDLADIVHAYKAIKQQNEEMKRQLAEQSHVLQLIRERVLDKPPVAAIAHQEPRTLASVATTTSSREKEDGSSPLRLSKPRRVSKLVPPGQIAKTVAMASPHHSYRTPHTSTTSNAIREVELPPLSIERPHARRNDMPSRPPQEPPPTPPKHLPNGIRSSCADDVAEQPPTVIAQPGKDVHLSKPVRAAAMWQECDELGQGGSMFFPALVSSTRAHACKETVDEQELQADSVEVLVESSTMVPMPRHFSLVQGR</sequence>
<feature type="compositionally biased region" description="Basic and acidic residues" evidence="1">
    <location>
        <begin position="77"/>
        <end position="102"/>
    </location>
</feature>
<feature type="compositionally biased region" description="Polar residues" evidence="1">
    <location>
        <begin position="36"/>
        <end position="48"/>
    </location>
</feature>
<gene>
    <name evidence="2" type="ORF">H310_02383</name>
</gene>